<evidence type="ECO:0000313" key="1">
    <source>
        <dbReference type="EMBL" id="SSD58311.1"/>
    </source>
</evidence>
<gene>
    <name evidence="1" type="ORF">SCODWIG_00072</name>
</gene>
<dbReference type="Pfam" id="PF22682">
    <property type="entry name" value="Ribosomal_uL24m-like"/>
    <property type="match status" value="1"/>
</dbReference>
<accession>A0A376B105</accession>
<name>A0A376B105_9ASCO</name>
<keyword evidence="1" id="KW-0687">Ribonucleoprotein</keyword>
<dbReference type="AlphaFoldDB" id="A0A376B105"/>
<evidence type="ECO:0000313" key="2">
    <source>
        <dbReference type="Proteomes" id="UP000262825"/>
    </source>
</evidence>
<dbReference type="Proteomes" id="UP000262825">
    <property type="component" value="Unassembled WGS sequence"/>
</dbReference>
<dbReference type="VEuPathDB" id="FungiDB:SCODWIG_00072"/>
<dbReference type="SUPFAM" id="SSF50104">
    <property type="entry name" value="Translation proteins SH3-like domain"/>
    <property type="match status" value="1"/>
</dbReference>
<keyword evidence="1" id="KW-0689">Ribosomal protein</keyword>
<dbReference type="EMBL" id="UFAJ01000005">
    <property type="protein sequence ID" value="SSD58311.1"/>
    <property type="molecule type" value="Genomic_DNA"/>
</dbReference>
<dbReference type="GO" id="GO:0005840">
    <property type="term" value="C:ribosome"/>
    <property type="evidence" value="ECO:0007669"/>
    <property type="project" value="UniProtKB-KW"/>
</dbReference>
<keyword evidence="2" id="KW-1185">Reference proteome</keyword>
<proteinExistence type="predicted"/>
<protein>
    <submittedName>
        <fullName evidence="1">Related to 54S ribosomal protein L40, mitochondrial</fullName>
    </submittedName>
</protein>
<organism evidence="1 2">
    <name type="scientific">Saccharomycodes ludwigii</name>
    <dbReference type="NCBI Taxonomy" id="36035"/>
    <lineage>
        <taxon>Eukaryota</taxon>
        <taxon>Fungi</taxon>
        <taxon>Dikarya</taxon>
        <taxon>Ascomycota</taxon>
        <taxon>Saccharomycotina</taxon>
        <taxon>Saccharomycetes</taxon>
        <taxon>Saccharomycodales</taxon>
        <taxon>Saccharomycodaceae</taxon>
        <taxon>Saccharomycodes</taxon>
    </lineage>
</organism>
<dbReference type="InterPro" id="IPR008991">
    <property type="entry name" value="Translation_prot_SH3-like_sf"/>
</dbReference>
<dbReference type="OrthoDB" id="3970692at2759"/>
<reference evidence="2" key="1">
    <citation type="submission" date="2018-06" db="EMBL/GenBank/DDBJ databases">
        <authorList>
            <person name="Guldener U."/>
        </authorList>
    </citation>
    <scope>NUCLEOTIDE SEQUENCE [LARGE SCALE GENOMIC DNA]</scope>
    <source>
        <strain evidence="2">UTAD17</strain>
    </source>
</reference>
<sequence>MSYSHLSNTGSRFTKEISKQLLPRYHKYLLKSVPDFLRPRLPLATKENQYKNERDWVFMPGDRVVVTDGDCRGNVCVVVRHNKDTNSYILNENGPTIEAAVPKELWVDGQKSHVVNFPKAVLKSSLKLLADIEDDKTGKTKTVAIQNVVFRGSYFDKNYNKIMPIRCVSGQEDLIIPWPKPEEHEDGPLATSQSICREQTFWVESIVKAPIPKAALPSIRNEKSKYARKNEKLSTADIKRLVAPKMPLTDTKMHFIAERKELEETVYKKRVLTEEAKEKIGEKVFEHLSKEML</sequence>